<dbReference type="Gene3D" id="3.30.70.1630">
    <property type="match status" value="1"/>
</dbReference>
<dbReference type="EMBL" id="JACBYR010000001">
    <property type="protein sequence ID" value="NYE83857.1"/>
    <property type="molecule type" value="Genomic_DNA"/>
</dbReference>
<dbReference type="Gene3D" id="3.30.70.1400">
    <property type="entry name" value="Aminomethyltransferase beta-barrel domains"/>
    <property type="match status" value="1"/>
</dbReference>
<comment type="caution">
    <text evidence="1">The sequence shown here is derived from an EMBL/GenBank/DDBJ whole genome shotgun (WGS) entry which is preliminary data.</text>
</comment>
<dbReference type="GO" id="GO:0016226">
    <property type="term" value="P:iron-sulfur cluster assembly"/>
    <property type="evidence" value="ECO:0007669"/>
    <property type="project" value="TreeGrafter"/>
</dbReference>
<dbReference type="SUPFAM" id="SSF103025">
    <property type="entry name" value="Folate-binding domain"/>
    <property type="match status" value="1"/>
</dbReference>
<dbReference type="NCBIfam" id="TIGR03317">
    <property type="entry name" value="ygfZ_signature"/>
    <property type="match status" value="1"/>
</dbReference>
<organism evidence="1 2">
    <name type="scientific">Pigmentiphaga litoralis</name>
    <dbReference type="NCBI Taxonomy" id="516702"/>
    <lineage>
        <taxon>Bacteria</taxon>
        <taxon>Pseudomonadati</taxon>
        <taxon>Pseudomonadota</taxon>
        <taxon>Betaproteobacteria</taxon>
        <taxon>Burkholderiales</taxon>
        <taxon>Alcaligenaceae</taxon>
        <taxon>Pigmentiphaga</taxon>
    </lineage>
</organism>
<dbReference type="Proteomes" id="UP000542125">
    <property type="component" value="Unassembled WGS sequence"/>
</dbReference>
<dbReference type="InterPro" id="IPR017703">
    <property type="entry name" value="YgfZ/GCV_T_CS"/>
</dbReference>
<dbReference type="RefSeq" id="WP_179587620.1">
    <property type="nucleotide sequence ID" value="NZ_JACBYR010000001.1"/>
</dbReference>
<protein>
    <recommendedName>
        <fullName evidence="3">Aminomethyltransferase folate-binding domain-containing protein</fullName>
    </recommendedName>
</protein>
<proteinExistence type="predicted"/>
<dbReference type="PANTHER" id="PTHR22602:SF0">
    <property type="entry name" value="TRANSFERASE CAF17, MITOCHONDRIAL-RELATED"/>
    <property type="match status" value="1"/>
</dbReference>
<evidence type="ECO:0000313" key="1">
    <source>
        <dbReference type="EMBL" id="NYE83857.1"/>
    </source>
</evidence>
<gene>
    <name evidence="1" type="ORF">FHW18_003128</name>
</gene>
<accession>A0A7Y9IVI6</accession>
<evidence type="ECO:0000313" key="2">
    <source>
        <dbReference type="Proteomes" id="UP000542125"/>
    </source>
</evidence>
<dbReference type="AlphaFoldDB" id="A0A7Y9IVI6"/>
<keyword evidence="2" id="KW-1185">Reference proteome</keyword>
<dbReference type="PANTHER" id="PTHR22602">
    <property type="entry name" value="TRANSFERASE CAF17, MITOCHONDRIAL-RELATED"/>
    <property type="match status" value="1"/>
</dbReference>
<sequence length="360" mass="37162">MHALHALSPVPAAGLAEGAVALTPLDMLSVVHAAGADTIPFLQGQLTQDVKSLGAHQARLAGYCTAKGRLLASGVVWMDNARTEPQAADGGCYLMVSSDLAAAFQKRLSMFVLRAKVKLAAAPLKVIGVTARQGGIAALNAAFGDLPRGAWDRVDLPSGTWIAAPAATESADGVHARWWWVGTEDTVAAAIGMLGATALRADASAWQADDIAAGLPWIIAATQDVFVPQTVNLELVGGVSFTKGCYPGQEVVARSHYLGKLKRRMFRATAQAADVQAKAMQTAALPGTDIFHSADPAQPCGRVVNAALSAQPGDTAPSQVAVLFESTFVSMDSGTVHLGAADGPVLTVLPLPYPLADKGA</sequence>
<evidence type="ECO:0008006" key="3">
    <source>
        <dbReference type="Google" id="ProtNLM"/>
    </source>
</evidence>
<name>A0A7Y9IVI6_9BURK</name>
<dbReference type="Gene3D" id="2.40.30.160">
    <property type="match status" value="1"/>
</dbReference>
<reference evidence="1 2" key="1">
    <citation type="submission" date="2020-07" db="EMBL/GenBank/DDBJ databases">
        <title>Genomic Encyclopedia of Type Strains, Phase IV (KMG-V): Genome sequencing to study the core and pangenomes of soil and plant-associated prokaryotes.</title>
        <authorList>
            <person name="Whitman W."/>
        </authorList>
    </citation>
    <scope>NUCLEOTIDE SEQUENCE [LARGE SCALE GENOMIC DNA]</scope>
    <source>
        <strain evidence="1 2">SAS40</strain>
    </source>
</reference>
<dbReference type="InterPro" id="IPR045179">
    <property type="entry name" value="YgfZ/GcvT"/>
</dbReference>